<feature type="compositionally biased region" description="Basic and acidic residues" evidence="1">
    <location>
        <begin position="201"/>
        <end position="213"/>
    </location>
</feature>
<proteinExistence type="predicted"/>
<dbReference type="AlphaFoldDB" id="A0A448WYT2"/>
<keyword evidence="3" id="KW-1185">Reference proteome</keyword>
<feature type="compositionally biased region" description="Basic and acidic residues" evidence="1">
    <location>
        <begin position="69"/>
        <end position="79"/>
    </location>
</feature>
<comment type="caution">
    <text evidence="2">The sequence shown here is derived from an EMBL/GenBank/DDBJ whole genome shotgun (WGS) entry which is preliminary data.</text>
</comment>
<reference evidence="2" key="1">
    <citation type="submission" date="2018-11" db="EMBL/GenBank/DDBJ databases">
        <authorList>
            <consortium name="Pathogen Informatics"/>
        </authorList>
    </citation>
    <scope>NUCLEOTIDE SEQUENCE</scope>
</reference>
<feature type="compositionally biased region" description="Basic and acidic residues" evidence="1">
    <location>
        <begin position="254"/>
        <end position="266"/>
    </location>
</feature>
<feature type="compositionally biased region" description="Polar residues" evidence="1">
    <location>
        <begin position="49"/>
        <end position="67"/>
    </location>
</feature>
<accession>A0A448WYT2</accession>
<feature type="compositionally biased region" description="Basic and acidic residues" evidence="1">
    <location>
        <begin position="148"/>
        <end position="160"/>
    </location>
</feature>
<feature type="compositionally biased region" description="Polar residues" evidence="1">
    <location>
        <begin position="81"/>
        <end position="94"/>
    </location>
</feature>
<evidence type="ECO:0000313" key="3">
    <source>
        <dbReference type="Proteomes" id="UP000784294"/>
    </source>
</evidence>
<name>A0A448WYT2_9PLAT</name>
<dbReference type="EMBL" id="CAAALY010063751">
    <property type="protein sequence ID" value="VEL23759.1"/>
    <property type="molecule type" value="Genomic_DNA"/>
</dbReference>
<feature type="region of interest" description="Disordered" evidence="1">
    <location>
        <begin position="35"/>
        <end position="479"/>
    </location>
</feature>
<protein>
    <submittedName>
        <fullName evidence="2">Uncharacterized protein</fullName>
    </submittedName>
</protein>
<feature type="compositionally biased region" description="Polar residues" evidence="1">
    <location>
        <begin position="460"/>
        <end position="474"/>
    </location>
</feature>
<dbReference type="Proteomes" id="UP000784294">
    <property type="component" value="Unassembled WGS sequence"/>
</dbReference>
<evidence type="ECO:0000313" key="2">
    <source>
        <dbReference type="EMBL" id="VEL23759.1"/>
    </source>
</evidence>
<organism evidence="2 3">
    <name type="scientific">Protopolystoma xenopodis</name>
    <dbReference type="NCBI Taxonomy" id="117903"/>
    <lineage>
        <taxon>Eukaryota</taxon>
        <taxon>Metazoa</taxon>
        <taxon>Spiralia</taxon>
        <taxon>Lophotrochozoa</taxon>
        <taxon>Platyhelminthes</taxon>
        <taxon>Monogenea</taxon>
        <taxon>Polyopisthocotylea</taxon>
        <taxon>Polystomatidea</taxon>
        <taxon>Polystomatidae</taxon>
        <taxon>Protopolystoma</taxon>
    </lineage>
</organism>
<feature type="compositionally biased region" description="Basic and acidic residues" evidence="1">
    <location>
        <begin position="355"/>
        <end position="365"/>
    </location>
</feature>
<evidence type="ECO:0000256" key="1">
    <source>
        <dbReference type="SAM" id="MobiDB-lite"/>
    </source>
</evidence>
<gene>
    <name evidence="2" type="ORF">PXEA_LOCUS17199</name>
</gene>
<sequence length="504" mass="57359">MGPEGLQPAFNYLHKSGVEPRQMNFRRRMSTFVLPPIASESSEGRWNEQSDQIRNSKQTRHSNNASGGSKKDSPLEDFGRQPSTFLPPNVGNESSKGKWDGQKDHKRGLQRPHYSSSSSERDKNDSPLKNFGRRLSTLLLPNAGNESPDGKWDRQRDNRRGSQRPRYSSSSSERNKNDSPLKNFGRRLSTLLLPNAGNESSDGKWDGQRDNRRGSQRPRYSSSSSERDKNNSPLKNFGRRLSTLLLPNAGNESSDGKWDGQRDNRRGSQRPRYSSSSSERDKNDSPLKNFGRRLSTLLLPNVGNDSSEGKRDGQRDHRRGSQRPRYSSSSSERSKIDSPLKNFGRRLSTLLLPSKPDEGSRDRRGSHYSSSPSKKSVEDSPLANFGRRLSTFLLPPMDSDRSDNFGYEKSKQRRASQWSSNKEARRKSSQGHRSSSSREDSKFSKSRRKSSIRSLMISPYVQSQIRYDPNSRSSFTDDKSNVAKRVGKFVKRIFVSKKDEHRYK</sequence>
<feature type="compositionally biased region" description="Basic and acidic residues" evidence="1">
    <location>
        <begin position="398"/>
        <end position="410"/>
    </location>
</feature>